<proteinExistence type="inferred from homology"/>
<dbReference type="UniPathway" id="UPA00219"/>
<evidence type="ECO:0000256" key="7">
    <source>
        <dbReference type="PROSITE-ProRule" id="PRU01373"/>
    </source>
</evidence>
<dbReference type="GO" id="GO:0009252">
    <property type="term" value="P:peptidoglycan biosynthetic process"/>
    <property type="evidence" value="ECO:0007669"/>
    <property type="project" value="UniProtKB-UniPathway"/>
</dbReference>
<evidence type="ECO:0000256" key="6">
    <source>
        <dbReference type="ARBA" id="ARBA00023316"/>
    </source>
</evidence>
<dbReference type="PANTHER" id="PTHR36699:SF1">
    <property type="entry name" value="L,D-TRANSPEPTIDASE YAFK-RELATED"/>
    <property type="match status" value="1"/>
</dbReference>
<dbReference type="SUPFAM" id="SSF141523">
    <property type="entry name" value="L,D-transpeptidase catalytic domain-like"/>
    <property type="match status" value="1"/>
</dbReference>
<dbReference type="GO" id="GO:0004180">
    <property type="term" value="F:carboxypeptidase activity"/>
    <property type="evidence" value="ECO:0007669"/>
    <property type="project" value="UniProtKB-ARBA"/>
</dbReference>
<dbReference type="InterPro" id="IPR032710">
    <property type="entry name" value="NTF2-like_dom_sf"/>
</dbReference>
<dbReference type="CDD" id="cd16913">
    <property type="entry name" value="YkuD_like"/>
    <property type="match status" value="1"/>
</dbReference>
<dbReference type="Pfam" id="PF03734">
    <property type="entry name" value="YkuD"/>
    <property type="match status" value="1"/>
</dbReference>
<dbReference type="AlphaFoldDB" id="A0A4R7NQX7"/>
<keyword evidence="3" id="KW-0808">Transferase</keyword>
<dbReference type="GO" id="GO:0016740">
    <property type="term" value="F:transferase activity"/>
    <property type="evidence" value="ECO:0007669"/>
    <property type="project" value="UniProtKB-KW"/>
</dbReference>
<feature type="domain" description="L,D-TPase catalytic" evidence="8">
    <location>
        <begin position="108"/>
        <end position="243"/>
    </location>
</feature>
<comment type="caution">
    <text evidence="9">The sequence shown here is derived from an EMBL/GenBank/DDBJ whole genome shotgun (WGS) entry which is preliminary data.</text>
</comment>
<dbReference type="InterPro" id="IPR056203">
    <property type="entry name" value="Cds6_C"/>
</dbReference>
<keyword evidence="10" id="KW-1185">Reference proteome</keyword>
<comment type="similarity">
    <text evidence="2">Belongs to the YkuD family.</text>
</comment>
<dbReference type="InterPro" id="IPR005490">
    <property type="entry name" value="LD_TPept_cat_dom"/>
</dbReference>
<name>A0A4R7NQX7_9GAMM</name>
<evidence type="ECO:0000256" key="4">
    <source>
        <dbReference type="ARBA" id="ARBA00022960"/>
    </source>
</evidence>
<feature type="active site" description="Nucleophile" evidence="7">
    <location>
        <position position="218"/>
    </location>
</feature>
<keyword evidence="5 7" id="KW-0573">Peptidoglycan synthesis</keyword>
<evidence type="ECO:0000259" key="8">
    <source>
        <dbReference type="PROSITE" id="PS52029"/>
    </source>
</evidence>
<evidence type="ECO:0000313" key="10">
    <source>
        <dbReference type="Proteomes" id="UP000295341"/>
    </source>
</evidence>
<evidence type="ECO:0000256" key="2">
    <source>
        <dbReference type="ARBA" id="ARBA00005992"/>
    </source>
</evidence>
<evidence type="ECO:0000313" key="9">
    <source>
        <dbReference type="EMBL" id="TDU23257.1"/>
    </source>
</evidence>
<dbReference type="Gene3D" id="2.40.440.10">
    <property type="entry name" value="L,D-transpeptidase catalytic domain-like"/>
    <property type="match status" value="1"/>
</dbReference>
<dbReference type="GO" id="GO:0071555">
    <property type="term" value="P:cell wall organization"/>
    <property type="evidence" value="ECO:0007669"/>
    <property type="project" value="UniProtKB-UniRule"/>
</dbReference>
<evidence type="ECO:0000256" key="3">
    <source>
        <dbReference type="ARBA" id="ARBA00022679"/>
    </source>
</evidence>
<protein>
    <submittedName>
        <fullName evidence="9">Murein L,D-transpeptidase YafK</fullName>
    </submittedName>
</protein>
<accession>A0A4R7NQX7</accession>
<dbReference type="PANTHER" id="PTHR36699">
    <property type="entry name" value="LD-TRANSPEPTIDASE"/>
    <property type="match status" value="1"/>
</dbReference>
<dbReference type="Pfam" id="PF24125">
    <property type="entry name" value="Cds6_C"/>
    <property type="match status" value="1"/>
</dbReference>
<organism evidence="9 10">
    <name type="scientific">Panacagrimonas perspica</name>
    <dbReference type="NCBI Taxonomy" id="381431"/>
    <lineage>
        <taxon>Bacteria</taxon>
        <taxon>Pseudomonadati</taxon>
        <taxon>Pseudomonadota</taxon>
        <taxon>Gammaproteobacteria</taxon>
        <taxon>Nevskiales</taxon>
        <taxon>Nevskiaceae</taxon>
        <taxon>Panacagrimonas</taxon>
    </lineage>
</organism>
<dbReference type="Proteomes" id="UP000295341">
    <property type="component" value="Unassembled WGS sequence"/>
</dbReference>
<dbReference type="GO" id="GO:0008360">
    <property type="term" value="P:regulation of cell shape"/>
    <property type="evidence" value="ECO:0007669"/>
    <property type="project" value="UniProtKB-UniRule"/>
</dbReference>
<dbReference type="SUPFAM" id="SSF54427">
    <property type="entry name" value="NTF2-like"/>
    <property type="match status" value="1"/>
</dbReference>
<keyword evidence="6 7" id="KW-0961">Cell wall biogenesis/degradation</keyword>
<dbReference type="PROSITE" id="PS52029">
    <property type="entry name" value="LD_TPASE"/>
    <property type="match status" value="1"/>
</dbReference>
<comment type="pathway">
    <text evidence="1 7">Cell wall biogenesis; peptidoglycan biosynthesis.</text>
</comment>
<reference evidence="9 10" key="1">
    <citation type="submission" date="2019-03" db="EMBL/GenBank/DDBJ databases">
        <title>Genomic Encyclopedia of Type Strains, Phase IV (KMG-IV): sequencing the most valuable type-strain genomes for metagenomic binning, comparative biology and taxonomic classification.</title>
        <authorList>
            <person name="Goeker M."/>
        </authorList>
    </citation>
    <scope>NUCLEOTIDE SEQUENCE [LARGE SCALE GENOMIC DNA]</scope>
    <source>
        <strain evidence="9 10">DSM 26377</strain>
    </source>
</reference>
<dbReference type="RefSeq" id="WP_246813935.1">
    <property type="nucleotide sequence ID" value="NZ_MWIN01000058.1"/>
</dbReference>
<keyword evidence="4 7" id="KW-0133">Cell shape</keyword>
<dbReference type="EMBL" id="SOBT01000013">
    <property type="protein sequence ID" value="TDU23257.1"/>
    <property type="molecule type" value="Genomic_DNA"/>
</dbReference>
<evidence type="ECO:0000256" key="5">
    <source>
        <dbReference type="ARBA" id="ARBA00022984"/>
    </source>
</evidence>
<evidence type="ECO:0000256" key="1">
    <source>
        <dbReference type="ARBA" id="ARBA00004752"/>
    </source>
</evidence>
<sequence>MKASATLPMPEEQLVAAIELARGGKPGESIKALESLLKRQPNFRLAQLIYADLLAARSGTRGIMGDDKDPRILELFEEARLRLDRARYSPPAGAVPDTVLQLSSEYPYLVLIDLPGARLHLMRNVDGLLESVGSRYAAMGRAGYGKEAEGDLRTPVGIYHVTGWMSDEALPELYGAGSLPLTYPNLWDRFKSKTGHGIWLHGVPRQTYVRAPRSSEGCVTMANDDLLWLKPYVVNNRAPVVLADKLQWVSRAQATKDRETMLNRVEAWREAWAGKDTEAYLTYYAEDFSTGGLNKSQFADHKRRVNAGKKYVKVKLSDVSLFRYPGETMFLAEFTLDYDSDNYKFVSKKEQYWRQDAKGTWRIFREENR</sequence>
<gene>
    <name evidence="9" type="ORF">DFR24_4780</name>
</gene>
<feature type="active site" description="Proton donor/acceptor" evidence="7">
    <location>
        <position position="201"/>
    </location>
</feature>
<dbReference type="InterPro" id="IPR038063">
    <property type="entry name" value="Transpep_catalytic_dom"/>
</dbReference>